<dbReference type="EMBL" id="CP053709">
    <property type="protein sequence ID" value="QKE93035.1"/>
    <property type="molecule type" value="Genomic_DNA"/>
</dbReference>
<keyword evidence="2" id="KW-1185">Reference proteome</keyword>
<gene>
    <name evidence="1" type="ORF">HN018_22820</name>
</gene>
<sequence length="73" mass="7235">MAIEQLVQDVDTADAASAATAATNPGPPNAAPSVLRAPHSAVTLSISFNDCTSVLANALAPLRAVVSLSDSCS</sequence>
<accession>A0A6M8HXX2</accession>
<protein>
    <submittedName>
        <fullName evidence="1">Uncharacterized protein</fullName>
    </submittedName>
</protein>
<dbReference type="KEGG" id="lck:HN018_22820"/>
<name>A0A6M8HXX2_9PROT</name>
<keyword evidence="1" id="KW-0614">Plasmid</keyword>
<proteinExistence type="predicted"/>
<evidence type="ECO:0000313" key="2">
    <source>
        <dbReference type="Proteomes" id="UP000500767"/>
    </source>
</evidence>
<dbReference type="AlphaFoldDB" id="A0A6M8HXX2"/>
<dbReference type="RefSeq" id="WP_171836207.1">
    <property type="nucleotide sequence ID" value="NZ_CP053709.1"/>
</dbReference>
<geneLocation type="plasmid" evidence="1 2">
    <name>unnamed1</name>
</geneLocation>
<organism evidence="1 2">
    <name type="scientific">Lichenicola cladoniae</name>
    <dbReference type="NCBI Taxonomy" id="1484109"/>
    <lineage>
        <taxon>Bacteria</taxon>
        <taxon>Pseudomonadati</taxon>
        <taxon>Pseudomonadota</taxon>
        <taxon>Alphaproteobacteria</taxon>
        <taxon>Acetobacterales</taxon>
        <taxon>Acetobacteraceae</taxon>
        <taxon>Lichenicola</taxon>
    </lineage>
</organism>
<dbReference type="Proteomes" id="UP000500767">
    <property type="component" value="Plasmid unnamed1"/>
</dbReference>
<evidence type="ECO:0000313" key="1">
    <source>
        <dbReference type="EMBL" id="QKE93035.1"/>
    </source>
</evidence>
<reference evidence="1 2" key="1">
    <citation type="journal article" date="2014" name="World J. Microbiol. Biotechnol.">
        <title>Biodiversity and physiological characteristics of Antarctic and Arctic lichens-associated bacteria.</title>
        <authorList>
            <person name="Lee Y.M."/>
            <person name="Kim E.H."/>
            <person name="Lee H.K."/>
            <person name="Hong S.G."/>
        </authorList>
    </citation>
    <scope>NUCLEOTIDE SEQUENCE [LARGE SCALE GENOMIC DNA]</scope>
    <source>
        <strain evidence="1 2">PAMC 26569</strain>
        <plasmid evidence="1">unnamed1</plasmid>
    </source>
</reference>